<evidence type="ECO:0000256" key="11">
    <source>
        <dbReference type="ARBA" id="ARBA00047715"/>
    </source>
</evidence>
<gene>
    <name evidence="13" type="primary">bioF_7</name>
    <name evidence="13" type="ORF">GALL_115410</name>
</gene>
<dbReference type="Pfam" id="PF00155">
    <property type="entry name" value="Aminotran_1_2"/>
    <property type="match status" value="1"/>
</dbReference>
<dbReference type="GO" id="GO:0008710">
    <property type="term" value="F:8-amino-7-oxononanoate synthase activity"/>
    <property type="evidence" value="ECO:0007669"/>
    <property type="project" value="UniProtKB-EC"/>
</dbReference>
<evidence type="ECO:0000256" key="5">
    <source>
        <dbReference type="ARBA" id="ARBA00013187"/>
    </source>
</evidence>
<dbReference type="PANTHER" id="PTHR13693:SF100">
    <property type="entry name" value="8-AMINO-7-OXONONANOATE SYNTHASE"/>
    <property type="match status" value="1"/>
</dbReference>
<dbReference type="InterPro" id="IPR015421">
    <property type="entry name" value="PyrdxlP-dep_Trfase_major"/>
</dbReference>
<dbReference type="PROSITE" id="PS00599">
    <property type="entry name" value="AA_TRANSFER_CLASS_2"/>
    <property type="match status" value="1"/>
</dbReference>
<comment type="cofactor">
    <cofactor evidence="1">
        <name>pyridoxal 5'-phosphate</name>
        <dbReference type="ChEBI" id="CHEBI:597326"/>
    </cofactor>
</comment>
<dbReference type="GO" id="GO:0030170">
    <property type="term" value="F:pyridoxal phosphate binding"/>
    <property type="evidence" value="ECO:0007669"/>
    <property type="project" value="InterPro"/>
</dbReference>
<dbReference type="GO" id="GO:0009102">
    <property type="term" value="P:biotin biosynthetic process"/>
    <property type="evidence" value="ECO:0007669"/>
    <property type="project" value="UniProtKB-KW"/>
</dbReference>
<comment type="similarity">
    <text evidence="3">Belongs to the class-II pyridoxal-phosphate-dependent aminotransferase family. BioF subfamily.</text>
</comment>
<sequence>MNASLDQLCARLDGDLRERADAGLERVLVPRRADEEIVDLCGNDYLGLSRHPSVVEALREAARVWGASSSASPLLGGYKVLHAELESELCDWIGFPLGLVWNSGFAANCAVLGTLPGRGDVIFADRLVHASMLAGALKSGARLVRFPHNDLDALEGLLVRESGAPGCAWVATESVYSMDGDSPDLARLAELRRRHGFIWVLDEAHATGWHGPSGAGLAEEAGVASEVDVLVGTLGKALGSGGAYTLMREPLLRRHLVNHAPEFIYSTYLPPAAAGAALAAVRLVRTAGAPAREALQALSRDWRAALRSLVPGVPEGVSPIIPVVLGETRRVMACAALLRERGIQVGAVRPPTVPRGGARLRVSLHAGLGVEQRERFLDALVEGLR</sequence>
<comment type="caution">
    <text evidence="13">The sequence shown here is derived from an EMBL/GenBank/DDBJ whole genome shotgun (WGS) entry which is preliminary data.</text>
</comment>
<evidence type="ECO:0000256" key="3">
    <source>
        <dbReference type="ARBA" id="ARBA00010008"/>
    </source>
</evidence>
<dbReference type="PANTHER" id="PTHR13693">
    <property type="entry name" value="CLASS II AMINOTRANSFERASE/8-AMINO-7-OXONONANOATE SYNTHASE"/>
    <property type="match status" value="1"/>
</dbReference>
<evidence type="ECO:0000256" key="9">
    <source>
        <dbReference type="ARBA" id="ARBA00032610"/>
    </source>
</evidence>
<dbReference type="InterPro" id="IPR001917">
    <property type="entry name" value="Aminotrans_II_pyridoxalP_BS"/>
</dbReference>
<evidence type="ECO:0000256" key="2">
    <source>
        <dbReference type="ARBA" id="ARBA00004746"/>
    </source>
</evidence>
<comment type="subunit">
    <text evidence="4">Homodimer.</text>
</comment>
<dbReference type="AlphaFoldDB" id="A0A1J5SD94"/>
<evidence type="ECO:0000256" key="1">
    <source>
        <dbReference type="ARBA" id="ARBA00001933"/>
    </source>
</evidence>
<keyword evidence="7" id="KW-0093">Biotin biosynthesis</keyword>
<evidence type="ECO:0000256" key="6">
    <source>
        <dbReference type="ARBA" id="ARBA00022679"/>
    </source>
</evidence>
<dbReference type="SUPFAM" id="SSF53383">
    <property type="entry name" value="PLP-dependent transferases"/>
    <property type="match status" value="1"/>
</dbReference>
<evidence type="ECO:0000256" key="10">
    <source>
        <dbReference type="ARBA" id="ARBA00033381"/>
    </source>
</evidence>
<dbReference type="Gene3D" id="3.40.640.10">
    <property type="entry name" value="Type I PLP-dependent aspartate aminotransferase-like (Major domain)"/>
    <property type="match status" value="1"/>
</dbReference>
<dbReference type="Gene3D" id="3.90.1150.10">
    <property type="entry name" value="Aspartate Aminotransferase, domain 1"/>
    <property type="match status" value="1"/>
</dbReference>
<dbReference type="EMBL" id="MLJW01000044">
    <property type="protein sequence ID" value="OIR06351.1"/>
    <property type="molecule type" value="Genomic_DNA"/>
</dbReference>
<keyword evidence="8" id="KW-0663">Pyridoxal phosphate</keyword>
<accession>A0A1J5SD94</accession>
<dbReference type="InterPro" id="IPR015424">
    <property type="entry name" value="PyrdxlP-dep_Trfase"/>
</dbReference>
<protein>
    <recommendedName>
        <fullName evidence="5">8-amino-7-oxononanoate synthase</fullName>
        <ecNumber evidence="5">2.3.1.47</ecNumber>
    </recommendedName>
    <alternativeName>
        <fullName evidence="9">7-keto-8-amino-pelargonic acid synthase</fullName>
    </alternativeName>
    <alternativeName>
        <fullName evidence="10">8-amino-7-ketopelargonate synthase</fullName>
    </alternativeName>
</protein>
<comment type="pathway">
    <text evidence="2">Cofactor biosynthesis; biotin biosynthesis.</text>
</comment>
<reference evidence="13" key="1">
    <citation type="submission" date="2016-10" db="EMBL/GenBank/DDBJ databases">
        <title>Sequence of Gallionella enrichment culture.</title>
        <authorList>
            <person name="Poehlein A."/>
            <person name="Muehling M."/>
            <person name="Daniel R."/>
        </authorList>
    </citation>
    <scope>NUCLEOTIDE SEQUENCE</scope>
</reference>
<name>A0A1J5SD94_9ZZZZ</name>
<evidence type="ECO:0000259" key="12">
    <source>
        <dbReference type="Pfam" id="PF00155"/>
    </source>
</evidence>
<dbReference type="InterPro" id="IPR004839">
    <property type="entry name" value="Aminotransferase_I/II_large"/>
</dbReference>
<keyword evidence="13" id="KW-0012">Acyltransferase</keyword>
<organism evidence="13">
    <name type="scientific">mine drainage metagenome</name>
    <dbReference type="NCBI Taxonomy" id="410659"/>
    <lineage>
        <taxon>unclassified sequences</taxon>
        <taxon>metagenomes</taxon>
        <taxon>ecological metagenomes</taxon>
    </lineage>
</organism>
<evidence type="ECO:0000313" key="13">
    <source>
        <dbReference type="EMBL" id="OIR06351.1"/>
    </source>
</evidence>
<evidence type="ECO:0000256" key="7">
    <source>
        <dbReference type="ARBA" id="ARBA00022756"/>
    </source>
</evidence>
<keyword evidence="6 13" id="KW-0808">Transferase</keyword>
<dbReference type="EC" id="2.3.1.47" evidence="5"/>
<proteinExistence type="inferred from homology"/>
<feature type="domain" description="Aminotransferase class I/classII large" evidence="12">
    <location>
        <begin position="36"/>
        <end position="380"/>
    </location>
</feature>
<dbReference type="InterPro" id="IPR015422">
    <property type="entry name" value="PyrdxlP-dep_Trfase_small"/>
</dbReference>
<evidence type="ECO:0000256" key="4">
    <source>
        <dbReference type="ARBA" id="ARBA00011738"/>
    </source>
</evidence>
<comment type="catalytic activity">
    <reaction evidence="11">
        <text>6-carboxyhexanoyl-[ACP] + L-alanine + H(+) = (8S)-8-amino-7-oxononanoate + holo-[ACP] + CO2</text>
        <dbReference type="Rhea" id="RHEA:42288"/>
        <dbReference type="Rhea" id="RHEA-COMP:9685"/>
        <dbReference type="Rhea" id="RHEA-COMP:9955"/>
        <dbReference type="ChEBI" id="CHEBI:15378"/>
        <dbReference type="ChEBI" id="CHEBI:16526"/>
        <dbReference type="ChEBI" id="CHEBI:57972"/>
        <dbReference type="ChEBI" id="CHEBI:64479"/>
        <dbReference type="ChEBI" id="CHEBI:78846"/>
        <dbReference type="ChEBI" id="CHEBI:149468"/>
        <dbReference type="EC" id="2.3.1.47"/>
    </reaction>
</comment>
<dbReference type="InterPro" id="IPR050087">
    <property type="entry name" value="AON_synthase_class-II"/>
</dbReference>
<evidence type="ECO:0000256" key="8">
    <source>
        <dbReference type="ARBA" id="ARBA00022898"/>
    </source>
</evidence>